<organism evidence="1 2">
    <name type="scientific">Ramlibacter henchirensis</name>
    <dbReference type="NCBI Taxonomy" id="204072"/>
    <lineage>
        <taxon>Bacteria</taxon>
        <taxon>Pseudomonadati</taxon>
        <taxon>Pseudomonadota</taxon>
        <taxon>Betaproteobacteria</taxon>
        <taxon>Burkholderiales</taxon>
        <taxon>Comamonadaceae</taxon>
        <taxon>Ramlibacter</taxon>
    </lineage>
</organism>
<dbReference type="InterPro" id="IPR045372">
    <property type="entry name" value="YidB"/>
</dbReference>
<evidence type="ECO:0000313" key="1">
    <source>
        <dbReference type="EMBL" id="TFZ02545.1"/>
    </source>
</evidence>
<dbReference type="EMBL" id="SMLM01000002">
    <property type="protein sequence ID" value="TFZ02545.1"/>
    <property type="molecule type" value="Genomic_DNA"/>
</dbReference>
<dbReference type="InterPro" id="IPR027405">
    <property type="entry name" value="YidB-like"/>
</dbReference>
<evidence type="ECO:0000313" key="2">
    <source>
        <dbReference type="Proteomes" id="UP000298180"/>
    </source>
</evidence>
<protein>
    <submittedName>
        <fullName evidence="1">DUF937 domain-containing protein</fullName>
    </submittedName>
</protein>
<sequence length="199" mass="20148">MANPFLGAILGSVLGQAMGRSGMPGSGMPGGGFPGGGFPGGGMAGSGGMPGGLGGILGGALGGSMGGGLRGRNAMLALLLPLALQWIQRNGGIGNVLQRTRQRGYSNQASSWVGTGENEALPPQAVDEVFGRDEIARMSQQLGVGEQEVSEGLADILPEVVDKLSPEGQLPQDADRVLDAGQSSLDELLRGVDRRQAVE</sequence>
<reference evidence="1 2" key="1">
    <citation type="submission" date="2019-03" db="EMBL/GenBank/DDBJ databases">
        <title>Ramlibacter henchirensis DSM 14656, whole genome shotgun sequence.</title>
        <authorList>
            <person name="Zhang X."/>
            <person name="Feng G."/>
            <person name="Zhu H."/>
        </authorList>
    </citation>
    <scope>NUCLEOTIDE SEQUENCE [LARGE SCALE GENOMIC DNA]</scope>
    <source>
        <strain evidence="1 2">DSM 14656</strain>
    </source>
</reference>
<dbReference type="Pfam" id="PF20159">
    <property type="entry name" value="YidB"/>
    <property type="match status" value="1"/>
</dbReference>
<gene>
    <name evidence="1" type="ORF">EZ313_14895</name>
</gene>
<dbReference type="OrthoDB" id="9795283at2"/>
<dbReference type="AlphaFoldDB" id="A0A4Z0BWZ2"/>
<dbReference type="RefSeq" id="WP_135264070.1">
    <property type="nucleotide sequence ID" value="NZ_SMLM01000002.1"/>
</dbReference>
<keyword evidence="2" id="KW-1185">Reference proteome</keyword>
<comment type="caution">
    <text evidence="1">The sequence shown here is derived from an EMBL/GenBank/DDBJ whole genome shotgun (WGS) entry which is preliminary data.</text>
</comment>
<dbReference type="SUPFAM" id="SSF140804">
    <property type="entry name" value="YidB-like"/>
    <property type="match status" value="1"/>
</dbReference>
<dbReference type="Gene3D" id="1.10.10.690">
    <property type="entry name" value="YidB-like"/>
    <property type="match status" value="1"/>
</dbReference>
<accession>A0A4Z0BWZ2</accession>
<proteinExistence type="predicted"/>
<dbReference type="Proteomes" id="UP000298180">
    <property type="component" value="Unassembled WGS sequence"/>
</dbReference>
<name>A0A4Z0BWZ2_9BURK</name>